<evidence type="ECO:0008006" key="3">
    <source>
        <dbReference type="Google" id="ProtNLM"/>
    </source>
</evidence>
<protein>
    <recommendedName>
        <fullName evidence="3">PhnA-like protein</fullName>
    </recommendedName>
</protein>
<feature type="transmembrane region" description="Helical" evidence="1">
    <location>
        <begin position="123"/>
        <end position="143"/>
    </location>
</feature>
<gene>
    <name evidence="2" type="ORF">AVDCRST_MAG08-4148</name>
</gene>
<dbReference type="EMBL" id="CADCTG010000324">
    <property type="protein sequence ID" value="CAA9285285.1"/>
    <property type="molecule type" value="Genomic_DNA"/>
</dbReference>
<feature type="transmembrane region" description="Helical" evidence="1">
    <location>
        <begin position="267"/>
        <end position="292"/>
    </location>
</feature>
<sequence>MQSRPSIDPYAAGPATVQGAAATVAAPEGAPALPPRLSWGAIIAGAIVALTIGLMLNTLGVAVGATAVDAVGRDTPSASTFGIGAGIWLVVSNLIGLAAGGYVAGRLSGTADGTDATLHGLGVWASAFLVSAVLLGNVIGGAVSTMSGAVSGLAGGAARGAGSAASAVADQTNPQALIDRARTALTSPSEPVRMTAERRGAEITGLIGRRVANGSLTDNERQRLNALVAAEAGIPQQEAAQRVRSYELEAQRLAREAENRARSAADAAATGAATTGFLVFAALLLGAAAAAFGAKAGARKLLVVGGVRRRAARVSA</sequence>
<proteinExistence type="predicted"/>
<accession>A0A6J4JQY8</accession>
<keyword evidence="1" id="KW-1133">Transmembrane helix</keyword>
<dbReference type="AlphaFoldDB" id="A0A6J4JQY8"/>
<evidence type="ECO:0000313" key="2">
    <source>
        <dbReference type="EMBL" id="CAA9285285.1"/>
    </source>
</evidence>
<keyword evidence="1" id="KW-0812">Transmembrane</keyword>
<organism evidence="2">
    <name type="scientific">uncultured Acetobacteraceae bacterium</name>
    <dbReference type="NCBI Taxonomy" id="169975"/>
    <lineage>
        <taxon>Bacteria</taxon>
        <taxon>Pseudomonadati</taxon>
        <taxon>Pseudomonadota</taxon>
        <taxon>Alphaproteobacteria</taxon>
        <taxon>Acetobacterales</taxon>
        <taxon>Acetobacteraceae</taxon>
        <taxon>environmental samples</taxon>
    </lineage>
</organism>
<keyword evidence="1" id="KW-0472">Membrane</keyword>
<feature type="transmembrane region" description="Helical" evidence="1">
    <location>
        <begin position="80"/>
        <end position="103"/>
    </location>
</feature>
<evidence type="ECO:0000256" key="1">
    <source>
        <dbReference type="SAM" id="Phobius"/>
    </source>
</evidence>
<reference evidence="2" key="1">
    <citation type="submission" date="2020-02" db="EMBL/GenBank/DDBJ databases">
        <authorList>
            <person name="Meier V. D."/>
        </authorList>
    </citation>
    <scope>NUCLEOTIDE SEQUENCE</scope>
    <source>
        <strain evidence="2">AVDCRST_MAG08</strain>
    </source>
</reference>
<feature type="transmembrane region" description="Helical" evidence="1">
    <location>
        <begin position="41"/>
        <end position="68"/>
    </location>
</feature>
<name>A0A6J4JQY8_9PROT</name>